<gene>
    <name evidence="4" type="primary">napD</name>
    <name evidence="5" type="ORF">G0P99_05080</name>
</gene>
<sequence>MSDVTHISSLLLTAEPSRIASVVAEIETCAAVEVALTDPSGKIIVTLETPSEAEIVGELNRLSLIDGVVSAALVYHQSESGLSPIGQ</sequence>
<dbReference type="EMBL" id="JAAGOX010000008">
    <property type="protein sequence ID" value="NDW44322.1"/>
    <property type="molecule type" value="Genomic_DNA"/>
</dbReference>
<evidence type="ECO:0000256" key="4">
    <source>
        <dbReference type="HAMAP-Rule" id="MF_02200"/>
    </source>
</evidence>
<comment type="subcellular location">
    <subcellularLocation>
        <location evidence="1 4">Cytoplasm</location>
    </subcellularLocation>
</comment>
<dbReference type="AlphaFoldDB" id="A0A6B2NJG8"/>
<keyword evidence="3 4" id="KW-0143">Chaperone</keyword>
<protein>
    <recommendedName>
        <fullName evidence="4">Chaperone NapD</fullName>
    </recommendedName>
    <alternativeName>
        <fullName evidence="4">NapA signal peptide-binding chaperone NapD</fullName>
    </alternativeName>
</protein>
<dbReference type="RefSeq" id="WP_164128311.1">
    <property type="nucleotide sequence ID" value="NZ_JAAGOX010000008.1"/>
</dbReference>
<evidence type="ECO:0000256" key="3">
    <source>
        <dbReference type="ARBA" id="ARBA00023186"/>
    </source>
</evidence>
<keyword evidence="2 4" id="KW-0963">Cytoplasm</keyword>
<dbReference type="Pfam" id="PF03927">
    <property type="entry name" value="NapD"/>
    <property type="match status" value="1"/>
</dbReference>
<comment type="function">
    <text evidence="4">Chaperone for NapA, the catalytic subunit of the periplasmic nitrate reductase. It binds directly and specifically to the twin-arginine signal peptide of NapA, preventing premature interaction with the Tat translocase and premature export.</text>
</comment>
<organism evidence="5">
    <name type="scientific">Ruegeria sp. PrR005</name>
    <dbReference type="NCBI Taxonomy" id="2706882"/>
    <lineage>
        <taxon>Bacteria</taxon>
        <taxon>Pseudomonadati</taxon>
        <taxon>Pseudomonadota</taxon>
        <taxon>Alphaproteobacteria</taxon>
        <taxon>Rhodobacterales</taxon>
        <taxon>Roseobacteraceae</taxon>
        <taxon>Ruegeria</taxon>
    </lineage>
</organism>
<evidence type="ECO:0000313" key="5">
    <source>
        <dbReference type="EMBL" id="NDW44322.1"/>
    </source>
</evidence>
<dbReference type="GO" id="GO:0051224">
    <property type="term" value="P:negative regulation of protein transport"/>
    <property type="evidence" value="ECO:0007669"/>
    <property type="project" value="UniProtKB-UniRule"/>
</dbReference>
<comment type="caution">
    <text evidence="5">The sequence shown here is derived from an EMBL/GenBank/DDBJ whole genome shotgun (WGS) entry which is preliminary data.</text>
</comment>
<dbReference type="PANTHER" id="PTHR38603">
    <property type="entry name" value="CHAPERONE NAPD"/>
    <property type="match status" value="1"/>
</dbReference>
<dbReference type="Gene3D" id="3.30.70.920">
    <property type="match status" value="1"/>
</dbReference>
<dbReference type="PANTHER" id="PTHR38603:SF1">
    <property type="entry name" value="CHAPERONE NAPD"/>
    <property type="match status" value="1"/>
</dbReference>
<dbReference type="GO" id="GO:0005737">
    <property type="term" value="C:cytoplasm"/>
    <property type="evidence" value="ECO:0007669"/>
    <property type="project" value="UniProtKB-SubCell"/>
</dbReference>
<dbReference type="InterPro" id="IPR005623">
    <property type="entry name" value="Chaperone_NapD_NO3_reduct"/>
</dbReference>
<accession>A0A6B2NJG8</accession>
<dbReference type="GO" id="GO:0005048">
    <property type="term" value="F:signal sequence binding"/>
    <property type="evidence" value="ECO:0007669"/>
    <property type="project" value="UniProtKB-UniRule"/>
</dbReference>
<proteinExistence type="inferred from homology"/>
<reference evidence="5" key="1">
    <citation type="submission" date="2020-02" db="EMBL/GenBank/DDBJ databases">
        <title>Delineation of the pyrene-degrading pathway in Roseobacter clade bacteria by genomic analysis.</title>
        <authorList>
            <person name="Zhou H."/>
            <person name="Wang H."/>
        </authorList>
    </citation>
    <scope>NUCLEOTIDE SEQUENCE</scope>
    <source>
        <strain evidence="5">PrR005</strain>
    </source>
</reference>
<evidence type="ECO:0000256" key="2">
    <source>
        <dbReference type="ARBA" id="ARBA00022490"/>
    </source>
</evidence>
<evidence type="ECO:0000256" key="1">
    <source>
        <dbReference type="ARBA" id="ARBA00004496"/>
    </source>
</evidence>
<comment type="subunit">
    <text evidence="4">Interacts with the cytoplasmic NapA precursor.</text>
</comment>
<name>A0A6B2NJG8_9RHOB</name>
<dbReference type="HAMAP" id="MF_02200">
    <property type="entry name" value="NapD"/>
    <property type="match status" value="1"/>
</dbReference>
<comment type="similarity">
    <text evidence="4">Belongs to the NapD family.</text>
</comment>